<keyword evidence="2" id="KW-1185">Reference proteome</keyword>
<dbReference type="RefSeq" id="XP_033151871.1">
    <property type="nucleotide sequence ID" value="XM_033295980.1"/>
</dbReference>
<proteinExistence type="predicted"/>
<protein>
    <submittedName>
        <fullName evidence="3">Uncharacterized protein LOC117135619</fullName>
    </submittedName>
</protein>
<gene>
    <name evidence="3" type="primary">LOC117135619</name>
</gene>
<evidence type="ECO:0000256" key="1">
    <source>
        <dbReference type="SAM" id="MobiDB-lite"/>
    </source>
</evidence>
<feature type="region of interest" description="Disordered" evidence="1">
    <location>
        <begin position="1"/>
        <end position="21"/>
    </location>
</feature>
<evidence type="ECO:0000313" key="2">
    <source>
        <dbReference type="Proteomes" id="UP000515162"/>
    </source>
</evidence>
<dbReference type="Proteomes" id="UP000515162">
    <property type="component" value="Chromosome 2R"/>
</dbReference>
<evidence type="ECO:0000313" key="3">
    <source>
        <dbReference type="RefSeq" id="XP_033151871.1"/>
    </source>
</evidence>
<accession>A0A6P8JKK3</accession>
<name>A0A6P8JKK3_DROMA</name>
<dbReference type="AlphaFoldDB" id="A0A6P8JKK3"/>
<reference evidence="3" key="1">
    <citation type="submission" date="2025-08" db="UniProtKB">
        <authorList>
            <consortium name="RefSeq"/>
        </authorList>
    </citation>
    <scope>IDENTIFICATION</scope>
    <source>
        <strain evidence="3">Mau12</strain>
        <tissue evidence="3">Whole Body</tissue>
    </source>
</reference>
<organism evidence="2 3">
    <name type="scientific">Drosophila mauritiana</name>
    <name type="common">Fruit fly</name>
    <dbReference type="NCBI Taxonomy" id="7226"/>
    <lineage>
        <taxon>Eukaryota</taxon>
        <taxon>Metazoa</taxon>
        <taxon>Ecdysozoa</taxon>
        <taxon>Arthropoda</taxon>
        <taxon>Hexapoda</taxon>
        <taxon>Insecta</taxon>
        <taxon>Pterygota</taxon>
        <taxon>Neoptera</taxon>
        <taxon>Endopterygota</taxon>
        <taxon>Diptera</taxon>
        <taxon>Brachycera</taxon>
        <taxon>Muscomorpha</taxon>
        <taxon>Ephydroidea</taxon>
        <taxon>Drosophilidae</taxon>
        <taxon>Drosophila</taxon>
        <taxon>Sophophora</taxon>
    </lineage>
</organism>
<sequence length="153" mass="17557">MNNNSNVLNIGTESTGDLESTKARKEYSVSDLEKHLHKILLNGGQPLTNVCDERSVRSFAAKEFKKNGYYYYEFGPADKIKGWMISGPVCDAKGILGRLKKVIGKEHWISDNVVKYPKDSRNFIIDTVFSTMNEERSDIYSYLCYLNENTKRR</sequence>
<feature type="compositionally biased region" description="Polar residues" evidence="1">
    <location>
        <begin position="1"/>
        <end position="18"/>
    </location>
</feature>
<dbReference type="GeneID" id="117135619"/>